<protein>
    <submittedName>
        <fullName evidence="2">Uncharacterized protein</fullName>
    </submittedName>
</protein>
<keyword evidence="3" id="KW-1185">Reference proteome</keyword>
<feature type="region of interest" description="Disordered" evidence="1">
    <location>
        <begin position="1"/>
        <end position="20"/>
    </location>
</feature>
<evidence type="ECO:0000256" key="1">
    <source>
        <dbReference type="SAM" id="MobiDB-lite"/>
    </source>
</evidence>
<sequence>MVERDTPRPPSEPCSFSSGEDDFVQVCWDDENKRTDAPTTAAERVAPSFAITDSVTAHSELYECDAWDGLRAIVSEEVTSEMETFIRDTHDNLACECTRAMATALCKAILDPRDSRHINLYAFLHAARSFRYRFASDADAPVLHRFNESEWTHRNASRELRTRLRTWMHVMYKRLSHDWSSQNDGGRLLRKIKKRVTKRVTQNNNHRWSLVEMNKALLHDSKSVMKRIYRGMYDLEEALSNDACFENMIAAVERRIEREATETFELGIAGADHEDVRASQ</sequence>
<accession>A0AAE0F8V5</accession>
<dbReference type="AlphaFoldDB" id="A0AAE0F8V5"/>
<gene>
    <name evidence="2" type="ORF">CYMTET_35638</name>
</gene>
<comment type="caution">
    <text evidence="2">The sequence shown here is derived from an EMBL/GenBank/DDBJ whole genome shotgun (WGS) entry which is preliminary data.</text>
</comment>
<name>A0AAE0F8V5_9CHLO</name>
<dbReference type="Proteomes" id="UP001190700">
    <property type="component" value="Unassembled WGS sequence"/>
</dbReference>
<dbReference type="EMBL" id="LGRX02022860">
    <property type="protein sequence ID" value="KAK3255165.1"/>
    <property type="molecule type" value="Genomic_DNA"/>
</dbReference>
<reference evidence="2 3" key="1">
    <citation type="journal article" date="2015" name="Genome Biol. Evol.">
        <title>Comparative Genomics of a Bacterivorous Green Alga Reveals Evolutionary Causalities and Consequences of Phago-Mixotrophic Mode of Nutrition.</title>
        <authorList>
            <person name="Burns J.A."/>
            <person name="Paasch A."/>
            <person name="Narechania A."/>
            <person name="Kim E."/>
        </authorList>
    </citation>
    <scope>NUCLEOTIDE SEQUENCE [LARGE SCALE GENOMIC DNA]</scope>
    <source>
        <strain evidence="2 3">PLY_AMNH</strain>
    </source>
</reference>
<organism evidence="2 3">
    <name type="scientific">Cymbomonas tetramitiformis</name>
    <dbReference type="NCBI Taxonomy" id="36881"/>
    <lineage>
        <taxon>Eukaryota</taxon>
        <taxon>Viridiplantae</taxon>
        <taxon>Chlorophyta</taxon>
        <taxon>Pyramimonadophyceae</taxon>
        <taxon>Pyramimonadales</taxon>
        <taxon>Pyramimonadaceae</taxon>
        <taxon>Cymbomonas</taxon>
    </lineage>
</organism>
<evidence type="ECO:0000313" key="3">
    <source>
        <dbReference type="Proteomes" id="UP001190700"/>
    </source>
</evidence>
<evidence type="ECO:0000313" key="2">
    <source>
        <dbReference type="EMBL" id="KAK3255165.1"/>
    </source>
</evidence>
<proteinExistence type="predicted"/>